<name>A0A974DHN8_XENLA</name>
<dbReference type="InterPro" id="IPR005552">
    <property type="entry name" value="Scramblase"/>
</dbReference>
<dbReference type="Proteomes" id="UP000694892">
    <property type="component" value="Chromosome 3L"/>
</dbReference>
<dbReference type="Pfam" id="PF03803">
    <property type="entry name" value="Scramblase"/>
    <property type="match status" value="1"/>
</dbReference>
<feature type="region of interest" description="Disordered" evidence="3">
    <location>
        <begin position="1"/>
        <end position="92"/>
    </location>
</feature>
<proteinExistence type="inferred from homology"/>
<gene>
    <name evidence="4" type="ORF">XELAEV_18019394mg</name>
</gene>
<dbReference type="OMA" id="YLYMKYR"/>
<reference evidence="5" key="1">
    <citation type="journal article" date="2016" name="Nature">
        <title>Genome evolution in the allotetraploid frog Xenopus laevis.</title>
        <authorList>
            <person name="Session A.M."/>
            <person name="Uno Y."/>
            <person name="Kwon T."/>
            <person name="Chapman J.A."/>
            <person name="Toyoda A."/>
            <person name="Takahashi S."/>
            <person name="Fukui A."/>
            <person name="Hikosaka A."/>
            <person name="Suzuki A."/>
            <person name="Kondo M."/>
            <person name="van Heeringen S.J."/>
            <person name="Quigley I."/>
            <person name="Heinz S."/>
            <person name="Ogino H."/>
            <person name="Ochi H."/>
            <person name="Hellsten U."/>
            <person name="Lyons J.B."/>
            <person name="Simakov O."/>
            <person name="Putnam N."/>
            <person name="Stites J."/>
            <person name="Kuroki Y."/>
            <person name="Tanaka T."/>
            <person name="Michiue T."/>
            <person name="Watanabe M."/>
            <person name="Bogdanovic O."/>
            <person name="Lister R."/>
            <person name="Georgiou G."/>
            <person name="Paranjpe S.S."/>
            <person name="van Kruijsbergen I."/>
            <person name="Shu S."/>
            <person name="Carlson J."/>
            <person name="Kinoshita T."/>
            <person name="Ohta Y."/>
            <person name="Mawaribuchi S."/>
            <person name="Jenkins J."/>
            <person name="Grimwood J."/>
            <person name="Schmutz J."/>
            <person name="Mitros T."/>
            <person name="Mozaffari S.V."/>
            <person name="Suzuki Y."/>
            <person name="Haramoto Y."/>
            <person name="Yamamoto T.S."/>
            <person name="Takagi C."/>
            <person name="Heald R."/>
            <person name="Miller K."/>
            <person name="Haudenschild C."/>
            <person name="Kitzman J."/>
            <person name="Nakayama T."/>
            <person name="Izutsu Y."/>
            <person name="Robert J."/>
            <person name="Fortriede J."/>
            <person name="Burns K."/>
            <person name="Lotay V."/>
            <person name="Karimi K."/>
            <person name="Yasuoka Y."/>
            <person name="Dichmann D.S."/>
            <person name="Flajnik M.F."/>
            <person name="Houston D.W."/>
            <person name="Shendure J."/>
            <person name="DuPasquier L."/>
            <person name="Vize P.D."/>
            <person name="Zorn A.M."/>
            <person name="Ito M."/>
            <person name="Marcotte E.M."/>
            <person name="Wallingford J.B."/>
            <person name="Ito Y."/>
            <person name="Asashima M."/>
            <person name="Ueno N."/>
            <person name="Matsuda Y."/>
            <person name="Veenstra G.J."/>
            <person name="Fujiyama A."/>
            <person name="Harland R.M."/>
            <person name="Taira M."/>
            <person name="Rokhsar D.S."/>
        </authorList>
    </citation>
    <scope>NUCLEOTIDE SEQUENCE [LARGE SCALE GENOMIC DNA]</scope>
    <source>
        <strain evidence="5">J</strain>
    </source>
</reference>
<evidence type="ECO:0000313" key="5">
    <source>
        <dbReference type="Proteomes" id="UP000694892"/>
    </source>
</evidence>
<dbReference type="AlphaFoldDB" id="A0A974DHN8"/>
<comment type="function">
    <text evidence="2">May mediate accelerated ATP-independent bidirectional transbilayer migration of phospholipids upon binding calcium ions that results in a loss of phospholipid asymmetry in the plasma membrane.</text>
</comment>
<dbReference type="GO" id="GO:0005886">
    <property type="term" value="C:plasma membrane"/>
    <property type="evidence" value="ECO:0007669"/>
    <property type="project" value="TreeGrafter"/>
</dbReference>
<dbReference type="GO" id="GO:0017128">
    <property type="term" value="F:phospholipid scramblase activity"/>
    <property type="evidence" value="ECO:0007669"/>
    <property type="project" value="InterPro"/>
</dbReference>
<accession>A0A974DHN8</accession>
<keyword evidence="2" id="KW-0564">Palmitate</keyword>
<dbReference type="PANTHER" id="PTHR23248">
    <property type="entry name" value="PHOSPHOLIPID SCRAMBLASE-RELATED"/>
    <property type="match status" value="1"/>
</dbReference>
<organism evidence="4 5">
    <name type="scientific">Xenopus laevis</name>
    <name type="common">African clawed frog</name>
    <dbReference type="NCBI Taxonomy" id="8355"/>
    <lineage>
        <taxon>Eukaryota</taxon>
        <taxon>Metazoa</taxon>
        <taxon>Chordata</taxon>
        <taxon>Craniata</taxon>
        <taxon>Vertebrata</taxon>
        <taxon>Euteleostomi</taxon>
        <taxon>Amphibia</taxon>
        <taxon>Batrachia</taxon>
        <taxon>Anura</taxon>
        <taxon>Pipoidea</taxon>
        <taxon>Pipidae</taxon>
        <taxon>Xenopodinae</taxon>
        <taxon>Xenopus</taxon>
        <taxon>Xenopus</taxon>
    </lineage>
</organism>
<feature type="compositionally biased region" description="Polar residues" evidence="3">
    <location>
        <begin position="72"/>
        <end position="90"/>
    </location>
</feature>
<evidence type="ECO:0000256" key="1">
    <source>
        <dbReference type="ARBA" id="ARBA00005350"/>
    </source>
</evidence>
<protein>
    <recommendedName>
        <fullName evidence="2">Phospholipid scramblase</fullName>
    </recommendedName>
</protein>
<keyword evidence="2" id="KW-0449">Lipoprotein</keyword>
<evidence type="ECO:0000256" key="2">
    <source>
        <dbReference type="RuleBase" id="RU363116"/>
    </source>
</evidence>
<comment type="cofactor">
    <cofactor evidence="2">
        <name>Ca(2+)</name>
        <dbReference type="ChEBI" id="CHEBI:29108"/>
    </cofactor>
</comment>
<dbReference type="EMBL" id="CM004470">
    <property type="protein sequence ID" value="OCT90777.1"/>
    <property type="molecule type" value="Genomic_DNA"/>
</dbReference>
<keyword evidence="2" id="KW-0106">Calcium</keyword>
<comment type="similarity">
    <text evidence="1 2">Belongs to the phospholipid scramblase family.</text>
</comment>
<dbReference type="PANTHER" id="PTHR23248:SF66">
    <property type="entry name" value="PHOSPHOLIPID SCRAMBLASE"/>
    <property type="match status" value="1"/>
</dbReference>
<sequence>MELRSPVPIQPGALDNPTGQQDPLRVRPNPVCSDMHKAPEGRSPVSRLQAGAPDFSAQSASGTGGQDPAQPIKTQPQWQRTPGTSHQGQYSRPYPVVPPGIEPLVEVDNVLYRKQVLQTSDGQTLYSVQKESECCGIPLILKLTDPYQRAVLHAHLFSESGCCNPYTELQVEAPPGYPIGFIMFKDSRRGLTFSIHDEQRELIFTSQFKSHSFLKKPIEICSVQGNHPVGQISKTKGKPSKILIQFPKDLEVKMKAVILATYLYMKYRVDEINSQAAAADG</sequence>
<evidence type="ECO:0000313" key="4">
    <source>
        <dbReference type="EMBL" id="OCT90777.1"/>
    </source>
</evidence>
<evidence type="ECO:0000256" key="3">
    <source>
        <dbReference type="SAM" id="MobiDB-lite"/>
    </source>
</evidence>